<comment type="caution">
    <text evidence="2">The sequence shown here is derived from an EMBL/GenBank/DDBJ whole genome shotgun (WGS) entry which is preliminary data.</text>
</comment>
<proteinExistence type="predicted"/>
<organism evidence="2 3">
    <name type="scientific">Tessaracoccus lubricantis</name>
    <dbReference type="NCBI Taxonomy" id="545543"/>
    <lineage>
        <taxon>Bacteria</taxon>
        <taxon>Bacillati</taxon>
        <taxon>Actinomycetota</taxon>
        <taxon>Actinomycetes</taxon>
        <taxon>Propionibacteriales</taxon>
        <taxon>Propionibacteriaceae</taxon>
        <taxon>Tessaracoccus</taxon>
    </lineage>
</organism>
<accession>A0ABP9F0L2</accession>
<evidence type="ECO:0000313" key="3">
    <source>
        <dbReference type="Proteomes" id="UP001501521"/>
    </source>
</evidence>
<dbReference type="EMBL" id="BAABLV010000008">
    <property type="protein sequence ID" value="GAA4891303.1"/>
    <property type="molecule type" value="Genomic_DNA"/>
</dbReference>
<sequence length="759" mass="84050">MGERAHLVRLDPVLAPRLSNLLQIGVSRTTSVIFWPVDPEATQNHKTTLSYLPRGRFIQRLVRELDDYETPKDSGLLNPAGPKTTTALGALHEAARPKPKPPSGGIRLRTPRQLAAPVQTEGYSARNSYRAFFEVEGPLLTATLKELGAWLLGKEIKADLTTSGGGTCEARGRRVEWTITLGTSVSSNALHFEMTEATDAGPIFTTVLTADERLDNQGSWAFLHVYNDSNQRCGTPRIASALLKHLKVVDGERSLRSSPTTVRPEGVPDLLDTLRNRARRLPVQVVATDEWLPAGSRANLPKQVQQWTKSLAGQSHVVILDPEATRLFNEVMPPEFAATPWTLRTYRPGIALIGLLEARQQRVVSTDRLAKSVGWQIDRLLVGATRAITQQHPVPKEVRQVQALLARMDRASRTSRQSLLPPATRADQPELPFLDGDADTPALDAAGRGHTAAPTPITPPAPTGEDELAPEPEPAPIPVGLATDSRLRLIHDALLQTFDVTELTDDVVDEVLELLTDPGANAEMTQELERQLLQLQDDHEILLEVEADRRTITESLEAQLVDVHQQLQQRDRELRYLRQELSATEAAAAAYGYVDEDPLAGIDDILSVLDKAASLTYVVPTWDQDCALDIAEFDNFGTVPKIAWSALIEMERYCRAKAEEGYDKGFDHFVAERGESLTRSRVAMSETTQTMNRWGEERRFKVPDEVDPSGSVLMEAHIKLTQDGINSPRMHFYDATRITGKIYVGYLGRHLTNTKTANM</sequence>
<evidence type="ECO:0000256" key="1">
    <source>
        <dbReference type="SAM" id="MobiDB-lite"/>
    </source>
</evidence>
<gene>
    <name evidence="2" type="ORF">GCM10025789_05160</name>
</gene>
<name>A0ABP9F0L2_9ACTN</name>
<dbReference type="Proteomes" id="UP001501521">
    <property type="component" value="Unassembled WGS sequence"/>
</dbReference>
<keyword evidence="3" id="KW-1185">Reference proteome</keyword>
<evidence type="ECO:0000313" key="2">
    <source>
        <dbReference type="EMBL" id="GAA4891303.1"/>
    </source>
</evidence>
<protein>
    <submittedName>
        <fullName evidence="2">Uncharacterized protein</fullName>
    </submittedName>
</protein>
<reference evidence="3" key="1">
    <citation type="journal article" date="2019" name="Int. J. Syst. Evol. Microbiol.">
        <title>The Global Catalogue of Microorganisms (GCM) 10K type strain sequencing project: providing services to taxonomists for standard genome sequencing and annotation.</title>
        <authorList>
            <consortium name="The Broad Institute Genomics Platform"/>
            <consortium name="The Broad Institute Genome Sequencing Center for Infectious Disease"/>
            <person name="Wu L."/>
            <person name="Ma J."/>
        </authorList>
    </citation>
    <scope>NUCLEOTIDE SEQUENCE [LARGE SCALE GENOMIC DNA]</scope>
    <source>
        <strain evidence="3">JCM 19125</strain>
    </source>
</reference>
<feature type="region of interest" description="Disordered" evidence="1">
    <location>
        <begin position="412"/>
        <end position="478"/>
    </location>
</feature>